<evidence type="ECO:0000313" key="2">
    <source>
        <dbReference type="EMBL" id="EJK44329.1"/>
    </source>
</evidence>
<protein>
    <submittedName>
        <fullName evidence="2">Uncharacterized protein</fullName>
    </submittedName>
</protein>
<proteinExistence type="predicted"/>
<feature type="compositionally biased region" description="Polar residues" evidence="1">
    <location>
        <begin position="361"/>
        <end position="372"/>
    </location>
</feature>
<gene>
    <name evidence="2" type="ORF">THAOC_37139</name>
</gene>
<organism evidence="2 3">
    <name type="scientific">Thalassiosira oceanica</name>
    <name type="common">Marine diatom</name>
    <dbReference type="NCBI Taxonomy" id="159749"/>
    <lineage>
        <taxon>Eukaryota</taxon>
        <taxon>Sar</taxon>
        <taxon>Stramenopiles</taxon>
        <taxon>Ochrophyta</taxon>
        <taxon>Bacillariophyta</taxon>
        <taxon>Coscinodiscophyceae</taxon>
        <taxon>Thalassiosirophycidae</taxon>
        <taxon>Thalassiosirales</taxon>
        <taxon>Thalassiosiraceae</taxon>
        <taxon>Thalassiosira</taxon>
    </lineage>
</organism>
<name>K0R0L1_THAOC</name>
<dbReference type="Proteomes" id="UP000266841">
    <property type="component" value="Unassembled WGS sequence"/>
</dbReference>
<feature type="region of interest" description="Disordered" evidence="1">
    <location>
        <begin position="334"/>
        <end position="377"/>
    </location>
</feature>
<keyword evidence="3" id="KW-1185">Reference proteome</keyword>
<feature type="region of interest" description="Disordered" evidence="1">
    <location>
        <begin position="233"/>
        <end position="253"/>
    </location>
</feature>
<sequence>MARRCSLRDILRPEEARGQTSGTAKIFRPTTVMSSRLEIVEIHHRCHKPGDILRHGGIPALIDSSNLALAFKKKDSEHVTVEVNSSHHIGKVCSSDLFKFRTKRFPVVAFSTDDKSKSDEEKSWSLGVILALDPDMILICMASYNSSNELLIHGEEILKFSIENDPSVRYLNRINVDSCCSDDGCIQCNRFGPDRVSVEQLPPAAVSILLEVRGTVTPIVSIGDMFTIKGDRKRNIPSLDPTEQGKTGQPRLSRPHKVVNVKVGEKFGGRMHLVPYAHQPDPELVTFARVSPSDMPSIIERLLEGPAMVEFDKELAKTSKGDIKLLSIKIGKGVSTVSDPNKQEGHVEEDGSPDPDRRAGPTSSTWVPVTNGKQEEPTVEELDSMINIEKLTRVLEHAFGNCNAERKSVHHGGRVHYYDTSSVKPRPRIGPSAIPFAQLYREEYNPLFLPLVCDAILGLSEISITSARAVDPVFHDFLLQVFQESEGGEDVFVKNVCEVFTSLGLVTLDYYCTNHCDGNDKLGGTFNLSAAKANCRRSPTARKSSVRKASRNNFHREAYGMLGRQIKKCMTKIQQCEASKDYSGVARVTNTMRSINHIIRSGHSGPVTDKDNVSLPKFAVKASCGYLCRLSGEAERKNMRLLAYFAYTQTGVAVELDANRMVYNVF</sequence>
<comment type="caution">
    <text evidence="2">The sequence shown here is derived from an EMBL/GenBank/DDBJ whole genome shotgun (WGS) entry which is preliminary data.</text>
</comment>
<feature type="compositionally biased region" description="Basic and acidic residues" evidence="1">
    <location>
        <begin position="341"/>
        <end position="359"/>
    </location>
</feature>
<evidence type="ECO:0000313" key="3">
    <source>
        <dbReference type="Proteomes" id="UP000266841"/>
    </source>
</evidence>
<reference evidence="2 3" key="1">
    <citation type="journal article" date="2012" name="Genome Biol.">
        <title>Genome and low-iron response of an oceanic diatom adapted to chronic iron limitation.</title>
        <authorList>
            <person name="Lommer M."/>
            <person name="Specht M."/>
            <person name="Roy A.S."/>
            <person name="Kraemer L."/>
            <person name="Andreson R."/>
            <person name="Gutowska M.A."/>
            <person name="Wolf J."/>
            <person name="Bergner S.V."/>
            <person name="Schilhabel M.B."/>
            <person name="Klostermeier U.C."/>
            <person name="Beiko R.G."/>
            <person name="Rosenstiel P."/>
            <person name="Hippler M."/>
            <person name="Laroche J."/>
        </authorList>
    </citation>
    <scope>NUCLEOTIDE SEQUENCE [LARGE SCALE GENOMIC DNA]</scope>
    <source>
        <strain evidence="2 3">CCMP1005</strain>
    </source>
</reference>
<accession>K0R0L1</accession>
<evidence type="ECO:0000256" key="1">
    <source>
        <dbReference type="SAM" id="MobiDB-lite"/>
    </source>
</evidence>
<dbReference type="EMBL" id="AGNL01049835">
    <property type="protein sequence ID" value="EJK44329.1"/>
    <property type="molecule type" value="Genomic_DNA"/>
</dbReference>
<dbReference type="AlphaFoldDB" id="K0R0L1"/>